<dbReference type="InterPro" id="IPR006311">
    <property type="entry name" value="TAT_signal"/>
</dbReference>
<evidence type="ECO:0000313" key="2">
    <source>
        <dbReference type="EMBL" id="GGU22931.1"/>
    </source>
</evidence>
<reference evidence="3" key="1">
    <citation type="journal article" date="2019" name="Int. J. Syst. Evol. Microbiol.">
        <title>The Global Catalogue of Microorganisms (GCM) 10K type strain sequencing project: providing services to taxonomists for standard genome sequencing and annotation.</title>
        <authorList>
            <consortium name="The Broad Institute Genomics Platform"/>
            <consortium name="The Broad Institute Genome Sequencing Center for Infectious Disease"/>
            <person name="Wu L."/>
            <person name="Ma J."/>
        </authorList>
    </citation>
    <scope>NUCLEOTIDE SEQUENCE [LARGE SCALE GENOMIC DNA]</scope>
    <source>
        <strain evidence="3">JCM 3296</strain>
    </source>
</reference>
<dbReference type="EMBL" id="BMRE01000003">
    <property type="protein sequence ID" value="GGU22931.1"/>
    <property type="molecule type" value="Genomic_DNA"/>
</dbReference>
<protein>
    <submittedName>
        <fullName evidence="2">Solute-binding protein</fullName>
    </submittedName>
</protein>
<dbReference type="InterPro" id="IPR039424">
    <property type="entry name" value="SBP_5"/>
</dbReference>
<evidence type="ECO:0000313" key="3">
    <source>
        <dbReference type="Proteomes" id="UP000649573"/>
    </source>
</evidence>
<gene>
    <name evidence="2" type="ORF">GCM10010178_13710</name>
</gene>
<dbReference type="SUPFAM" id="SSF53850">
    <property type="entry name" value="Periplasmic binding protein-like II"/>
    <property type="match status" value="1"/>
</dbReference>
<dbReference type="PROSITE" id="PS51257">
    <property type="entry name" value="PROKAR_LIPOPROTEIN"/>
    <property type="match status" value="1"/>
</dbReference>
<keyword evidence="3" id="KW-1185">Reference proteome</keyword>
<dbReference type="PANTHER" id="PTHR30290">
    <property type="entry name" value="PERIPLASMIC BINDING COMPONENT OF ABC TRANSPORTER"/>
    <property type="match status" value="1"/>
</dbReference>
<comment type="caution">
    <text evidence="2">The sequence shown here is derived from an EMBL/GenBank/DDBJ whole genome shotgun (WGS) entry which is preliminary data.</text>
</comment>
<dbReference type="RefSeq" id="WP_189252726.1">
    <property type="nucleotide sequence ID" value="NZ_BMRE01000003.1"/>
</dbReference>
<dbReference type="Gene3D" id="3.10.105.10">
    <property type="entry name" value="Dipeptide-binding Protein, Domain 3"/>
    <property type="match status" value="1"/>
</dbReference>
<dbReference type="PANTHER" id="PTHR30290:SF65">
    <property type="entry name" value="MONOACYL PHOSPHATIDYLINOSITOL TETRAMANNOSIDE-BINDING PROTEIN LPQW-RELATED"/>
    <property type="match status" value="1"/>
</dbReference>
<organism evidence="2 3">
    <name type="scientific">Lentzea flava</name>
    <dbReference type="NCBI Taxonomy" id="103732"/>
    <lineage>
        <taxon>Bacteria</taxon>
        <taxon>Bacillati</taxon>
        <taxon>Actinomycetota</taxon>
        <taxon>Actinomycetes</taxon>
        <taxon>Pseudonocardiales</taxon>
        <taxon>Pseudonocardiaceae</taxon>
        <taxon>Lentzea</taxon>
    </lineage>
</organism>
<accession>A0ABQ2UEL6</accession>
<sequence length="502" mass="52391">MSLNRRDVLRLAGVGALLTACGGAPGAAPVQNAVVEARRGGTLRAVFTGGGAAESIDPFAGGSPVDFVRNDVIYDALFALRGAAVEPALALSVTPGPSSFELKLRPDVKWHDGKAFTAEDVAYSLKYMCSPDRPYPTQLGAYFDVAGVRVVDPLTLVVPTSRPVGDPALFLAAFPAKIVPNGFTGASAVGTGPYRVTAFEAGREARLERFEGHWAGSSPADSLVLLSLSDPAAKVNAVSTGQADFAGDIPFTTAKTGVPGFEVRTAGASARTSFGFVLNATKAPFNDPRARRAVRLGIDRAALVNSVLLGYGTVGNDLLCAGAKYFTAREPLKRDVDQARKLVSEAGLSGASVTFRSAEWEIGYNASTQLVAEQLKDIGLTVKPQIVGPAEFFEPSAVAAADAVAFSSGPSALAVIYGRISGFPPLALGDKEFDTAFGRAIASASEAERASAWETAQNVMYDRGNTVVWGLADVLSLARREVAGVDVRDQPKYPYLGKAGLA</sequence>
<dbReference type="InterPro" id="IPR000914">
    <property type="entry name" value="SBP_5_dom"/>
</dbReference>
<dbReference type="PROSITE" id="PS51318">
    <property type="entry name" value="TAT"/>
    <property type="match status" value="1"/>
</dbReference>
<name>A0ABQ2UEL6_9PSEU</name>
<dbReference type="Gene3D" id="3.40.190.10">
    <property type="entry name" value="Periplasmic binding protein-like II"/>
    <property type="match status" value="1"/>
</dbReference>
<dbReference type="Pfam" id="PF00496">
    <property type="entry name" value="SBP_bac_5"/>
    <property type="match status" value="1"/>
</dbReference>
<evidence type="ECO:0000259" key="1">
    <source>
        <dbReference type="Pfam" id="PF00496"/>
    </source>
</evidence>
<dbReference type="Proteomes" id="UP000649573">
    <property type="component" value="Unassembled WGS sequence"/>
</dbReference>
<feature type="domain" description="Solute-binding protein family 5" evidence="1">
    <location>
        <begin position="85"/>
        <end position="392"/>
    </location>
</feature>
<proteinExistence type="predicted"/>